<dbReference type="InterPro" id="IPR041347">
    <property type="entry name" value="MftR_C"/>
</dbReference>
<gene>
    <name evidence="2" type="ORF">LWC34_09140</name>
</gene>
<dbReference type="EMBL" id="JAJVCN010000001">
    <property type="protein sequence ID" value="MCE7002993.1"/>
    <property type="molecule type" value="Genomic_DNA"/>
</dbReference>
<feature type="domain" description="MftR C-terminal" evidence="1">
    <location>
        <begin position="1"/>
        <end position="72"/>
    </location>
</feature>
<accession>A0ABS8Z511</accession>
<evidence type="ECO:0000313" key="3">
    <source>
        <dbReference type="Proteomes" id="UP001521150"/>
    </source>
</evidence>
<protein>
    <recommendedName>
        <fullName evidence="1">MftR C-terminal domain-containing protein</fullName>
    </recommendedName>
</protein>
<evidence type="ECO:0000313" key="2">
    <source>
        <dbReference type="EMBL" id="MCE7002993.1"/>
    </source>
</evidence>
<dbReference type="Pfam" id="PF17754">
    <property type="entry name" value="TetR_C_14"/>
    <property type="match status" value="1"/>
</dbReference>
<comment type="caution">
    <text evidence="2">The sequence shown here is derived from an EMBL/GenBank/DDBJ whole genome shotgun (WGS) entry which is preliminary data.</text>
</comment>
<keyword evidence="3" id="KW-1185">Reference proteome</keyword>
<sequence length="74" mass="7925">MLTIPEVWAANLSLIAKSRRMLADSLDSRAPGTRIVADAVVGVALGALLDWAQDPHGDPAETLDQAFDHLAEFL</sequence>
<evidence type="ECO:0000259" key="1">
    <source>
        <dbReference type="Pfam" id="PF17754"/>
    </source>
</evidence>
<reference evidence="2 3" key="1">
    <citation type="submission" date="2021-12" db="EMBL/GenBank/DDBJ databases">
        <title>Genome sequence of Kibdelosporangium philippinense ATCC 49844.</title>
        <authorList>
            <person name="Fedorov E.A."/>
            <person name="Omeragic M."/>
            <person name="Shalygina K.F."/>
            <person name="Maclea K.S."/>
        </authorList>
    </citation>
    <scope>NUCLEOTIDE SEQUENCE [LARGE SCALE GENOMIC DNA]</scope>
    <source>
        <strain evidence="2 3">ATCC 49844</strain>
    </source>
</reference>
<dbReference type="Proteomes" id="UP001521150">
    <property type="component" value="Unassembled WGS sequence"/>
</dbReference>
<dbReference type="Gene3D" id="1.10.357.10">
    <property type="entry name" value="Tetracycline Repressor, domain 2"/>
    <property type="match status" value="1"/>
</dbReference>
<proteinExistence type="predicted"/>
<organism evidence="2 3">
    <name type="scientific">Kibdelosporangium philippinense</name>
    <dbReference type="NCBI Taxonomy" id="211113"/>
    <lineage>
        <taxon>Bacteria</taxon>
        <taxon>Bacillati</taxon>
        <taxon>Actinomycetota</taxon>
        <taxon>Actinomycetes</taxon>
        <taxon>Pseudonocardiales</taxon>
        <taxon>Pseudonocardiaceae</taxon>
        <taxon>Kibdelosporangium</taxon>
    </lineage>
</organism>
<name>A0ABS8Z511_9PSEU</name>